<dbReference type="EMBL" id="OC857867">
    <property type="protein sequence ID" value="CAD7625746.1"/>
    <property type="molecule type" value="Genomic_DNA"/>
</dbReference>
<dbReference type="AlphaFoldDB" id="A0A7R9KPB5"/>
<protein>
    <recommendedName>
        <fullName evidence="3">Sulfotransferase domain-containing protein</fullName>
    </recommendedName>
</protein>
<organism evidence="4">
    <name type="scientific">Medioppia subpectinata</name>
    <dbReference type="NCBI Taxonomy" id="1979941"/>
    <lineage>
        <taxon>Eukaryota</taxon>
        <taxon>Metazoa</taxon>
        <taxon>Ecdysozoa</taxon>
        <taxon>Arthropoda</taxon>
        <taxon>Chelicerata</taxon>
        <taxon>Arachnida</taxon>
        <taxon>Acari</taxon>
        <taxon>Acariformes</taxon>
        <taxon>Sarcoptiformes</taxon>
        <taxon>Oribatida</taxon>
        <taxon>Brachypylina</taxon>
        <taxon>Oppioidea</taxon>
        <taxon>Oppiidae</taxon>
        <taxon>Medioppia</taxon>
    </lineage>
</organism>
<keyword evidence="5" id="KW-1185">Reference proteome</keyword>
<sequence length="272" mass="32156">MADAVEYALDYKPRSRDRIMVYYPKSDPGQWIESIAIQLVTTGPRLEAYNEPVLRNYLLEYHGEALFKQDANLAVPALSEVTFIRSHLPFTRLPYRPEPRYLLVLRNPKDVCVELYYYFNTVYEMKVDFDQYFKLWVSGTSELPFGDYFESVLDYWSHRDDPNCTLIIYERMLTDPAQVVRQIASFLGPKYVTRLTDRESDNGEQLLERMVRESGFTPIKWSPNKCDSRFNERPGDWRSRLTRQQSDAIDARAARVWSGTGLLELWQREMQW</sequence>
<dbReference type="PANTHER" id="PTHR11783">
    <property type="entry name" value="SULFOTRANSFERASE SULT"/>
    <property type="match status" value="1"/>
</dbReference>
<evidence type="ECO:0000256" key="1">
    <source>
        <dbReference type="ARBA" id="ARBA00005771"/>
    </source>
</evidence>
<dbReference type="EMBL" id="CAJPIZ010003292">
    <property type="protein sequence ID" value="CAG2106176.1"/>
    <property type="molecule type" value="Genomic_DNA"/>
</dbReference>
<reference evidence="4" key="1">
    <citation type="submission" date="2020-11" db="EMBL/GenBank/DDBJ databases">
        <authorList>
            <person name="Tran Van P."/>
        </authorList>
    </citation>
    <scope>NUCLEOTIDE SEQUENCE</scope>
</reference>
<dbReference type="Proteomes" id="UP000759131">
    <property type="component" value="Unassembled WGS sequence"/>
</dbReference>
<dbReference type="OrthoDB" id="205623at2759"/>
<evidence type="ECO:0000259" key="3">
    <source>
        <dbReference type="Pfam" id="PF00685"/>
    </source>
</evidence>
<dbReference type="Gene3D" id="3.40.50.300">
    <property type="entry name" value="P-loop containing nucleotide triphosphate hydrolases"/>
    <property type="match status" value="1"/>
</dbReference>
<dbReference type="Pfam" id="PF00685">
    <property type="entry name" value="Sulfotransfer_1"/>
    <property type="match status" value="1"/>
</dbReference>
<dbReference type="SUPFAM" id="SSF52540">
    <property type="entry name" value="P-loop containing nucleoside triphosphate hydrolases"/>
    <property type="match status" value="1"/>
</dbReference>
<dbReference type="InterPro" id="IPR000863">
    <property type="entry name" value="Sulfotransferase_dom"/>
</dbReference>
<evidence type="ECO:0000313" key="5">
    <source>
        <dbReference type="Proteomes" id="UP000759131"/>
    </source>
</evidence>
<evidence type="ECO:0000313" key="4">
    <source>
        <dbReference type="EMBL" id="CAD7625746.1"/>
    </source>
</evidence>
<keyword evidence="2" id="KW-0808">Transferase</keyword>
<dbReference type="GO" id="GO:0008146">
    <property type="term" value="F:sulfotransferase activity"/>
    <property type="evidence" value="ECO:0007669"/>
    <property type="project" value="InterPro"/>
</dbReference>
<comment type="similarity">
    <text evidence="1">Belongs to the sulfotransferase 1 family.</text>
</comment>
<gene>
    <name evidence="4" type="ORF">OSB1V03_LOCUS6179</name>
</gene>
<accession>A0A7R9KPB5</accession>
<evidence type="ECO:0000256" key="2">
    <source>
        <dbReference type="ARBA" id="ARBA00022679"/>
    </source>
</evidence>
<name>A0A7R9KPB5_9ACAR</name>
<proteinExistence type="inferred from homology"/>
<dbReference type="InterPro" id="IPR027417">
    <property type="entry name" value="P-loop_NTPase"/>
</dbReference>
<feature type="domain" description="Sulfotransferase" evidence="3">
    <location>
        <begin position="21"/>
        <end position="254"/>
    </location>
</feature>